<dbReference type="NCBIfam" id="NF040563">
    <property type="entry name" value="guided_IscB"/>
    <property type="match status" value="1"/>
</dbReference>
<organism evidence="3 4">
    <name type="scientific">Nocardiopsis kunsanensis</name>
    <dbReference type="NCBI Taxonomy" id="141693"/>
    <lineage>
        <taxon>Bacteria</taxon>
        <taxon>Bacillati</taxon>
        <taxon>Actinomycetota</taxon>
        <taxon>Actinomycetes</taxon>
        <taxon>Streptosporangiales</taxon>
        <taxon>Nocardiopsidaceae</taxon>
        <taxon>Nocardiopsis</taxon>
    </lineage>
</organism>
<dbReference type="GO" id="GO:0008270">
    <property type="term" value="F:zinc ion binding"/>
    <property type="evidence" value="ECO:0007669"/>
    <property type="project" value="InterPro"/>
</dbReference>
<reference evidence="3 4" key="1">
    <citation type="journal article" date="2014" name="Int. J. Syst. Evol. Microbiol.">
        <title>Complete genome sequence of Corynebacterium casei LMG S-19264T (=DSM 44701T), isolated from a smear-ripened cheese.</title>
        <authorList>
            <consortium name="US DOE Joint Genome Institute (JGI-PGF)"/>
            <person name="Walter F."/>
            <person name="Albersmeier A."/>
            <person name="Kalinowski J."/>
            <person name="Ruckert C."/>
        </authorList>
    </citation>
    <scope>NUCLEOTIDE SEQUENCE [LARGE SCALE GENOMIC DNA]</scope>
    <source>
        <strain evidence="3 4">KCTC 19473</strain>
    </source>
</reference>
<gene>
    <name evidence="3" type="ORF">GCM10007147_10090</name>
</gene>
<evidence type="ECO:0000313" key="4">
    <source>
        <dbReference type="Proteomes" id="UP000654947"/>
    </source>
</evidence>
<dbReference type="Pfam" id="PF14239">
    <property type="entry name" value="RRXRR"/>
    <property type="match status" value="1"/>
</dbReference>
<dbReference type="PANTHER" id="PTHR33877">
    <property type="entry name" value="SLL1193 PROTEIN"/>
    <property type="match status" value="1"/>
</dbReference>
<dbReference type="GO" id="GO:0004519">
    <property type="term" value="F:endonuclease activity"/>
    <property type="evidence" value="ECO:0007669"/>
    <property type="project" value="InterPro"/>
</dbReference>
<proteinExistence type="predicted"/>
<sequence length="516" mass="57046">MTRLATFRAGQKTHQAVLPQQPALESESADTPRIGHETGPGPRPTAEPGADHVRGETTRISPDAGGVTPNSVGEKPRERHPSVFVLDKDHTPLQPCHPARARKLLAKDRAVVARHTPFTIRIKDRSVQASEVDGVQVGIDPGSRHTGIAVFTAQGGERRGRYSIQLDHRGAQIRKKLGQRSAYRRRRRSANLRHRAPRFSNRTRPRGWLAPSLEHRVQTTTAWVARIARWAPVTAVHVERVVFDTHVLSARTPLEGVEYQQGTLAGYEVREYLLAEFDRACVYCAATDTPLNIDHVHPRARGGSDRVSNLVLACMPCNRAKSDRPVEEFITDTRTLARILARAKASLRDAAAVQSTRWALWRALDERLPTRVASGGRTKWNRTRNHLPKSHTLDALAVGKADTLTRTVSRVRVAGCAGRGSYARTRTDKHGFARLRLPRTKGFFGFSTGDLVRAVVPKGKKAGTRTGRVAVRASGSFNITTSQGTVQGINRKYVRLLQRADGYGYAWKGEGVSSRP</sequence>
<dbReference type="InterPro" id="IPR002711">
    <property type="entry name" value="HNH"/>
</dbReference>
<dbReference type="EMBL" id="BMXL01000003">
    <property type="protein sequence ID" value="GHD19167.1"/>
    <property type="molecule type" value="Genomic_DNA"/>
</dbReference>
<dbReference type="Proteomes" id="UP000654947">
    <property type="component" value="Unassembled WGS sequence"/>
</dbReference>
<keyword evidence="4" id="KW-1185">Reference proteome</keyword>
<name>A0A919CFT6_9ACTN</name>
<dbReference type="PANTHER" id="PTHR33877:SF2">
    <property type="entry name" value="OS07G0170200 PROTEIN"/>
    <property type="match status" value="1"/>
</dbReference>
<evidence type="ECO:0000313" key="3">
    <source>
        <dbReference type="EMBL" id="GHD19167.1"/>
    </source>
</evidence>
<comment type="caution">
    <text evidence="3">The sequence shown here is derived from an EMBL/GenBank/DDBJ whole genome shotgun (WGS) entry which is preliminary data.</text>
</comment>
<dbReference type="AlphaFoldDB" id="A0A919CFT6"/>
<protein>
    <recommendedName>
        <fullName evidence="2">HNH nuclease domain-containing protein</fullName>
    </recommendedName>
</protein>
<dbReference type="GO" id="GO:0003676">
    <property type="term" value="F:nucleic acid binding"/>
    <property type="evidence" value="ECO:0007669"/>
    <property type="project" value="InterPro"/>
</dbReference>
<evidence type="ECO:0000259" key="2">
    <source>
        <dbReference type="SMART" id="SM00507"/>
    </source>
</evidence>
<dbReference type="InterPro" id="IPR052892">
    <property type="entry name" value="NA-targeting_endonuclease"/>
</dbReference>
<dbReference type="Gene3D" id="1.10.30.50">
    <property type="match status" value="1"/>
</dbReference>
<dbReference type="InterPro" id="IPR003615">
    <property type="entry name" value="HNH_nuc"/>
</dbReference>
<evidence type="ECO:0000256" key="1">
    <source>
        <dbReference type="SAM" id="MobiDB-lite"/>
    </source>
</evidence>
<dbReference type="SMART" id="SM00507">
    <property type="entry name" value="HNHc"/>
    <property type="match status" value="1"/>
</dbReference>
<feature type="region of interest" description="Disordered" evidence="1">
    <location>
        <begin position="1"/>
        <end position="78"/>
    </location>
</feature>
<dbReference type="InterPro" id="IPR025938">
    <property type="entry name" value="RRXRR_dom"/>
</dbReference>
<dbReference type="Pfam" id="PF01844">
    <property type="entry name" value="HNH"/>
    <property type="match status" value="1"/>
</dbReference>
<accession>A0A919CFT6</accession>
<dbReference type="CDD" id="cd00085">
    <property type="entry name" value="HNHc"/>
    <property type="match status" value="1"/>
</dbReference>
<feature type="domain" description="HNH nuclease" evidence="2">
    <location>
        <begin position="268"/>
        <end position="319"/>
    </location>
</feature>
<dbReference type="InterPro" id="IPR047693">
    <property type="entry name" value="RNA-guided_IscB-like"/>
</dbReference>